<name>A0A9P6CTW8_9AGAR</name>
<dbReference type="OrthoDB" id="2564904at2759"/>
<evidence type="ECO:0000313" key="2">
    <source>
        <dbReference type="Proteomes" id="UP000807469"/>
    </source>
</evidence>
<dbReference type="AlphaFoldDB" id="A0A9P6CTW8"/>
<accession>A0A9P6CTW8</accession>
<dbReference type="EMBL" id="MU155588">
    <property type="protein sequence ID" value="KAF9472028.1"/>
    <property type="molecule type" value="Genomic_DNA"/>
</dbReference>
<dbReference type="Proteomes" id="UP000807469">
    <property type="component" value="Unassembled WGS sequence"/>
</dbReference>
<proteinExistence type="predicted"/>
<keyword evidence="2" id="KW-1185">Reference proteome</keyword>
<gene>
    <name evidence="1" type="ORF">BDN70DRAFT_510086</name>
</gene>
<organism evidence="1 2">
    <name type="scientific">Pholiota conissans</name>
    <dbReference type="NCBI Taxonomy" id="109636"/>
    <lineage>
        <taxon>Eukaryota</taxon>
        <taxon>Fungi</taxon>
        <taxon>Dikarya</taxon>
        <taxon>Basidiomycota</taxon>
        <taxon>Agaricomycotina</taxon>
        <taxon>Agaricomycetes</taxon>
        <taxon>Agaricomycetidae</taxon>
        <taxon>Agaricales</taxon>
        <taxon>Agaricineae</taxon>
        <taxon>Strophariaceae</taxon>
        <taxon>Pholiota</taxon>
    </lineage>
</organism>
<sequence length="417" mass="43326">MNSSRVIAGKFKAQTVLLVAPPFLLSSLPYQRPLIPPPMPSTKALLAALATVAVHSFAVVHAADAPQITPAPTPTTPERRQVAGAPGTPILSTLHYAYTDLPYQVYPFQVLRGPQFGFNMCNSTTLGATSNCQTLVFNGPDDFCLWGSPDTNGSIGDVEAKVVAYCTKPYHGTRVIPAGAITGLQWIKTSAYIQVTGFIKNSGIGLSDTDSGGELDPHGADLQGNPLGGVVFSNGTADSDGHTLTQVYNWNTFVGGNQFCFKACYNSVESPDYCENRYDLLGCTYNMPSSVKDGEFSSCDGDVQDVVGVYTTNGQTMTWSMPDPLNTPPPYQPRVPASSNCKTYQSTDIFLAGSSTAASTATGVTGANGAAVTGSQTNKSGAAAATNTGAAKSGAAGLKAPAAGFLLVGALFGAVML</sequence>
<evidence type="ECO:0000313" key="1">
    <source>
        <dbReference type="EMBL" id="KAF9472028.1"/>
    </source>
</evidence>
<evidence type="ECO:0008006" key="3">
    <source>
        <dbReference type="Google" id="ProtNLM"/>
    </source>
</evidence>
<protein>
    <recommendedName>
        <fullName evidence="3">Macrofage activating glycoprotein</fullName>
    </recommendedName>
</protein>
<comment type="caution">
    <text evidence="1">The sequence shown here is derived from an EMBL/GenBank/DDBJ whole genome shotgun (WGS) entry which is preliminary data.</text>
</comment>
<reference evidence="1" key="1">
    <citation type="submission" date="2020-11" db="EMBL/GenBank/DDBJ databases">
        <authorList>
            <consortium name="DOE Joint Genome Institute"/>
            <person name="Ahrendt S."/>
            <person name="Riley R."/>
            <person name="Andreopoulos W."/>
            <person name="Labutti K."/>
            <person name="Pangilinan J."/>
            <person name="Ruiz-Duenas F.J."/>
            <person name="Barrasa J.M."/>
            <person name="Sanchez-Garcia M."/>
            <person name="Camarero S."/>
            <person name="Miyauchi S."/>
            <person name="Serrano A."/>
            <person name="Linde D."/>
            <person name="Babiker R."/>
            <person name="Drula E."/>
            <person name="Ayuso-Fernandez I."/>
            <person name="Pacheco R."/>
            <person name="Padilla G."/>
            <person name="Ferreira P."/>
            <person name="Barriuso J."/>
            <person name="Kellner H."/>
            <person name="Castanera R."/>
            <person name="Alfaro M."/>
            <person name="Ramirez L."/>
            <person name="Pisabarro A.G."/>
            <person name="Kuo A."/>
            <person name="Tritt A."/>
            <person name="Lipzen A."/>
            <person name="He G."/>
            <person name="Yan M."/>
            <person name="Ng V."/>
            <person name="Cullen D."/>
            <person name="Martin F."/>
            <person name="Rosso M.-N."/>
            <person name="Henrissat B."/>
            <person name="Hibbett D."/>
            <person name="Martinez A.T."/>
            <person name="Grigoriev I.V."/>
        </authorList>
    </citation>
    <scope>NUCLEOTIDE SEQUENCE</scope>
    <source>
        <strain evidence="1">CIRM-BRFM 674</strain>
    </source>
</reference>